<dbReference type="NCBIfam" id="TIGR04183">
    <property type="entry name" value="Por_Secre_tail"/>
    <property type="match status" value="1"/>
</dbReference>
<evidence type="ECO:0008006" key="3">
    <source>
        <dbReference type="Google" id="ProtNLM"/>
    </source>
</evidence>
<evidence type="ECO:0000313" key="2">
    <source>
        <dbReference type="Proteomes" id="UP000717634"/>
    </source>
</evidence>
<reference evidence="1 2" key="1">
    <citation type="submission" date="2020-03" db="EMBL/GenBank/DDBJ databases">
        <title>Genomic Encyclopedia of Type Strains, Phase IV (KMG-V): Genome sequencing to study the core and pangenomes of soil and plant-associated prokaryotes.</title>
        <authorList>
            <person name="Whitman W."/>
        </authorList>
    </citation>
    <scope>NUCLEOTIDE SEQUENCE [LARGE SCALE GENOMIC DNA]</scope>
    <source>
        <strain evidence="1 2">1B</strain>
    </source>
</reference>
<comment type="caution">
    <text evidence="1">The sequence shown here is derived from an EMBL/GenBank/DDBJ whole genome shotgun (WGS) entry which is preliminary data.</text>
</comment>
<keyword evidence="2" id="KW-1185">Reference proteome</keyword>
<protein>
    <recommendedName>
        <fullName evidence="3">T9SS type A sorting domain-containing protein</fullName>
    </recommendedName>
</protein>
<name>A0ABX1HFM2_9BACT</name>
<evidence type="ECO:0000313" key="1">
    <source>
        <dbReference type="EMBL" id="NKI87578.1"/>
    </source>
</evidence>
<dbReference type="InterPro" id="IPR026444">
    <property type="entry name" value="Secre_tail"/>
</dbReference>
<gene>
    <name evidence="1" type="ORF">HBN54_000157</name>
</gene>
<dbReference type="Proteomes" id="UP000717634">
    <property type="component" value="Unassembled WGS sequence"/>
</dbReference>
<sequence>MKKKLLFAFFFLFVGGLLVGLPSAKASHLLGCDMTYTALGNNQYRVKFRLYRDCSGIQPSPFTLSCRNGGCNATATVSAPFVQQGPTISANPLGPNTPGTCANPSALYPLYDFTTYEATVTLPPGQWTMSTNQGARPTIANILGSPDLYAEAYLDNRNSSSTSVANSSPQFDPQDIPIQYSCVNQRNSLGFSSIEPDGDSLVYALAAPLAACGMPISYGPYLNQPAPVLINTNPVCLYSPLASGSNNFSPTLPLPVAMDTTGSCPLLTGSPRFKLNQTARTITFTPNVYSPATSAADGRNKYQVVVEVTEYRRINGVRRVVGRVRREAVIIVIDCGANSVPGPVVAVARTINSGTSTYNTVDSTQINIASCSYSRVTLNFTDPDNQRTPSAHQLLTVTLPADINTNPLLLASGDIGTFSLAGNGGESPVGTLYLQPSPSMVGRLIRLNFRVEDNAAPVKGVQTRVVIVRVVRNNAASLATAGVAGGGSADLCAGGTLVLQASAMRPDSVRRLANATTVPQTYAYLWTVRGDGLTQAQATSPTISVAPTRTSRYSLAVSPLTGFGTSCGDTTSVLVRVLPAAAAPVVTRSGLVLTSSYATGNQWYRDGLPIAGATARTLTVTANGAYSVQTLVASSSLGSCLSPFSSAQTVLSAQRALAGTSLSVVPNPTPNGRLSVLLTGYSQPVELTVFDALGRIVAHKTVAAPNPQGTTQPLDLTSVGAGVYVLQVRTAASLETRRVVHE</sequence>
<organism evidence="1 2">
    <name type="scientific">Hymenobacter artigasi</name>
    <dbReference type="NCBI Taxonomy" id="2719616"/>
    <lineage>
        <taxon>Bacteria</taxon>
        <taxon>Pseudomonadati</taxon>
        <taxon>Bacteroidota</taxon>
        <taxon>Cytophagia</taxon>
        <taxon>Cytophagales</taxon>
        <taxon>Hymenobacteraceae</taxon>
        <taxon>Hymenobacter</taxon>
    </lineage>
</organism>
<accession>A0ABX1HFM2</accession>
<proteinExistence type="predicted"/>
<dbReference type="EMBL" id="JAAVTK010000001">
    <property type="protein sequence ID" value="NKI87578.1"/>
    <property type="molecule type" value="Genomic_DNA"/>
</dbReference>
<dbReference type="RefSeq" id="WP_168671245.1">
    <property type="nucleotide sequence ID" value="NZ_JAAVTK010000001.1"/>
</dbReference>